<dbReference type="RefSeq" id="WP_328275465.1">
    <property type="nucleotide sequence ID" value="NZ_JARTLD010000009.1"/>
</dbReference>
<evidence type="ECO:0000256" key="3">
    <source>
        <dbReference type="ARBA" id="ARBA00022801"/>
    </source>
</evidence>
<sequence length="471" mass="54468">MKSNSGIRPNIVFVMSDDHAAHAMSCYGSKINETPNIDRIANEGMRMDNCFCTNAICTPSRASILTGTYNHINGVRTLSDRLDGRQLTMPKLLQQNGYQTAIVGKWHLGHGGDSDPTGFDYWSILPGQGDYHDPNFIEMGKNISEKGYATDIITDKSIGWLEQRDKEKPFFLMCHHKAPHRPWIPDEKHAHLYEDINIPEPATFNDDYANRASAAEAAIMRIDRDLTKRDLKIDPPEHLEGAALKSWKYQRYIKDYLRCVASVDDNVGRLLDYLDAEGLSDDTIVIYTSDQGFFLGDHGWYDKRFMYEESLRMPFVIRYPREITAGSVDKHIVLNVDFAPMFLDYAGIEIPQSMQGVSFRAILQGENPQRWRTSMYYRYWEHLSEHGVYAHYGVRTDQYKLIYYYADALGTNGSVDESKEPEWELFDLKKDPQEMINVYHDPDYEHIADVMENELYRLQEEVGDERFIEKN</sequence>
<reference evidence="6 7" key="1">
    <citation type="submission" date="2023-03" db="EMBL/GenBank/DDBJ databases">
        <title>Bacillus Genome Sequencing.</title>
        <authorList>
            <person name="Dunlap C."/>
        </authorList>
    </citation>
    <scope>NUCLEOTIDE SEQUENCE [LARGE SCALE GENOMIC DNA]</scope>
    <source>
        <strain evidence="6 7">NRS-52</strain>
    </source>
</reference>
<dbReference type="PROSITE" id="PS00149">
    <property type="entry name" value="SULFATASE_2"/>
    <property type="match status" value="1"/>
</dbReference>
<keyword evidence="2" id="KW-0732">Signal</keyword>
<dbReference type="Proteomes" id="UP001343257">
    <property type="component" value="Unassembled WGS sequence"/>
</dbReference>
<accession>A0ABU6PPV6</accession>
<dbReference type="PANTHER" id="PTHR43108">
    <property type="entry name" value="N-ACETYLGLUCOSAMINE-6-SULFATASE FAMILY MEMBER"/>
    <property type="match status" value="1"/>
</dbReference>
<keyword evidence="4" id="KW-0325">Glycoprotein</keyword>
<evidence type="ECO:0000313" key="7">
    <source>
        <dbReference type="Proteomes" id="UP001343257"/>
    </source>
</evidence>
<dbReference type="Gene3D" id="3.40.720.10">
    <property type="entry name" value="Alkaline Phosphatase, subunit A"/>
    <property type="match status" value="1"/>
</dbReference>
<keyword evidence="3" id="KW-0378">Hydrolase</keyword>
<organism evidence="6 7">
    <name type="scientific">Paenibacillus chibensis</name>
    <dbReference type="NCBI Taxonomy" id="59846"/>
    <lineage>
        <taxon>Bacteria</taxon>
        <taxon>Bacillati</taxon>
        <taxon>Bacillota</taxon>
        <taxon>Bacilli</taxon>
        <taxon>Bacillales</taxon>
        <taxon>Paenibacillaceae</taxon>
        <taxon>Paenibacillus</taxon>
    </lineage>
</organism>
<dbReference type="InterPro" id="IPR024607">
    <property type="entry name" value="Sulfatase_CS"/>
</dbReference>
<evidence type="ECO:0000313" key="6">
    <source>
        <dbReference type="EMBL" id="MED5016407.1"/>
    </source>
</evidence>
<evidence type="ECO:0000256" key="4">
    <source>
        <dbReference type="ARBA" id="ARBA00023180"/>
    </source>
</evidence>
<dbReference type="SUPFAM" id="SSF53649">
    <property type="entry name" value="Alkaline phosphatase-like"/>
    <property type="match status" value="1"/>
</dbReference>
<feature type="domain" description="Sulfatase N-terminal" evidence="5">
    <location>
        <begin position="9"/>
        <end position="348"/>
    </location>
</feature>
<dbReference type="PROSITE" id="PS00523">
    <property type="entry name" value="SULFATASE_1"/>
    <property type="match status" value="1"/>
</dbReference>
<evidence type="ECO:0000259" key="5">
    <source>
        <dbReference type="Pfam" id="PF00884"/>
    </source>
</evidence>
<proteinExistence type="inferred from homology"/>
<dbReference type="Pfam" id="PF00884">
    <property type="entry name" value="Sulfatase"/>
    <property type="match status" value="1"/>
</dbReference>
<dbReference type="EMBL" id="JARTLD010000009">
    <property type="protein sequence ID" value="MED5016407.1"/>
    <property type="molecule type" value="Genomic_DNA"/>
</dbReference>
<protein>
    <submittedName>
        <fullName evidence="6">Sulfatase</fullName>
    </submittedName>
</protein>
<evidence type="ECO:0000256" key="1">
    <source>
        <dbReference type="ARBA" id="ARBA00008779"/>
    </source>
</evidence>
<dbReference type="InterPro" id="IPR000917">
    <property type="entry name" value="Sulfatase_N"/>
</dbReference>
<comment type="similarity">
    <text evidence="1">Belongs to the sulfatase family.</text>
</comment>
<comment type="caution">
    <text evidence="6">The sequence shown here is derived from an EMBL/GenBank/DDBJ whole genome shotgun (WGS) entry which is preliminary data.</text>
</comment>
<dbReference type="CDD" id="cd16031">
    <property type="entry name" value="G6S_like"/>
    <property type="match status" value="1"/>
</dbReference>
<evidence type="ECO:0000256" key="2">
    <source>
        <dbReference type="ARBA" id="ARBA00022729"/>
    </source>
</evidence>
<keyword evidence="7" id="KW-1185">Reference proteome</keyword>
<dbReference type="PANTHER" id="PTHR43108:SF6">
    <property type="entry name" value="N-SULPHOGLUCOSAMINE SULPHOHYDROLASE"/>
    <property type="match status" value="1"/>
</dbReference>
<name>A0ABU6PPV6_9BACL</name>
<gene>
    <name evidence="6" type="ORF">P9847_03685</name>
</gene>
<dbReference type="InterPro" id="IPR017850">
    <property type="entry name" value="Alkaline_phosphatase_core_sf"/>
</dbReference>